<evidence type="ECO:0000256" key="3">
    <source>
        <dbReference type="ARBA" id="ARBA00022617"/>
    </source>
</evidence>
<dbReference type="InterPro" id="IPR050665">
    <property type="entry name" value="Cytochrome_P450_Monooxygen"/>
</dbReference>
<dbReference type="GO" id="GO:0005506">
    <property type="term" value="F:iron ion binding"/>
    <property type="evidence" value="ECO:0007669"/>
    <property type="project" value="InterPro"/>
</dbReference>
<keyword evidence="10" id="KW-0472">Membrane</keyword>
<evidence type="ECO:0000256" key="5">
    <source>
        <dbReference type="ARBA" id="ARBA00022723"/>
    </source>
</evidence>
<keyword evidence="8 11" id="KW-0408">Iron</keyword>
<dbReference type="SUPFAM" id="SSF48264">
    <property type="entry name" value="Cytochrome P450"/>
    <property type="match status" value="1"/>
</dbReference>
<evidence type="ECO:0000256" key="9">
    <source>
        <dbReference type="ARBA" id="ARBA00023033"/>
    </source>
</evidence>
<evidence type="ECO:0000256" key="4">
    <source>
        <dbReference type="ARBA" id="ARBA00022692"/>
    </source>
</evidence>
<evidence type="ECO:0008006" key="14">
    <source>
        <dbReference type="Google" id="ProtNLM"/>
    </source>
</evidence>
<gene>
    <name evidence="12" type="ORF">RJ639_040583</name>
</gene>
<keyword evidence="3 11" id="KW-0349">Heme</keyword>
<dbReference type="InterPro" id="IPR036396">
    <property type="entry name" value="Cyt_P450_sf"/>
</dbReference>
<comment type="cofactor">
    <cofactor evidence="11">
        <name>heme</name>
        <dbReference type="ChEBI" id="CHEBI:30413"/>
    </cofactor>
</comment>
<evidence type="ECO:0000256" key="10">
    <source>
        <dbReference type="ARBA" id="ARBA00023136"/>
    </source>
</evidence>
<dbReference type="GO" id="GO:0004497">
    <property type="term" value="F:monooxygenase activity"/>
    <property type="evidence" value="ECO:0007669"/>
    <property type="project" value="UniProtKB-KW"/>
</dbReference>
<name>A0AA88WMR6_9ASTE</name>
<dbReference type="Pfam" id="PF00067">
    <property type="entry name" value="p450"/>
    <property type="match status" value="1"/>
</dbReference>
<evidence type="ECO:0000256" key="2">
    <source>
        <dbReference type="ARBA" id="ARBA00010617"/>
    </source>
</evidence>
<comment type="similarity">
    <text evidence="2">Belongs to the cytochrome P450 family.</text>
</comment>
<organism evidence="12 13">
    <name type="scientific">Escallonia herrerae</name>
    <dbReference type="NCBI Taxonomy" id="1293975"/>
    <lineage>
        <taxon>Eukaryota</taxon>
        <taxon>Viridiplantae</taxon>
        <taxon>Streptophyta</taxon>
        <taxon>Embryophyta</taxon>
        <taxon>Tracheophyta</taxon>
        <taxon>Spermatophyta</taxon>
        <taxon>Magnoliopsida</taxon>
        <taxon>eudicotyledons</taxon>
        <taxon>Gunneridae</taxon>
        <taxon>Pentapetalae</taxon>
        <taxon>asterids</taxon>
        <taxon>campanulids</taxon>
        <taxon>Escalloniales</taxon>
        <taxon>Escalloniaceae</taxon>
        <taxon>Escallonia</taxon>
    </lineage>
</organism>
<evidence type="ECO:0000256" key="11">
    <source>
        <dbReference type="PIRSR" id="PIRSR602401-1"/>
    </source>
</evidence>
<evidence type="ECO:0000256" key="6">
    <source>
        <dbReference type="ARBA" id="ARBA00022989"/>
    </source>
</evidence>
<keyword evidence="5 11" id="KW-0479">Metal-binding</keyword>
<dbReference type="Gene3D" id="1.20.120.990">
    <property type="entry name" value="Glycosyltransferase family 88, C-terminal domain"/>
    <property type="match status" value="1"/>
</dbReference>
<evidence type="ECO:0000256" key="8">
    <source>
        <dbReference type="ARBA" id="ARBA00023004"/>
    </source>
</evidence>
<comment type="caution">
    <text evidence="12">The sequence shown here is derived from an EMBL/GenBank/DDBJ whole genome shotgun (WGS) entry which is preliminary data.</text>
</comment>
<comment type="subcellular location">
    <subcellularLocation>
        <location evidence="1">Membrane</location>
    </subcellularLocation>
</comment>
<keyword evidence="7" id="KW-0560">Oxidoreductase</keyword>
<dbReference type="EMBL" id="JAVXUP010000440">
    <property type="protein sequence ID" value="KAK3027833.1"/>
    <property type="molecule type" value="Genomic_DNA"/>
</dbReference>
<dbReference type="PANTHER" id="PTHR24282">
    <property type="entry name" value="CYTOCHROME P450 FAMILY MEMBER"/>
    <property type="match status" value="1"/>
</dbReference>
<dbReference type="GO" id="GO:0016020">
    <property type="term" value="C:membrane"/>
    <property type="evidence" value="ECO:0007669"/>
    <property type="project" value="UniProtKB-SubCell"/>
</dbReference>
<dbReference type="Gene3D" id="1.10.630.10">
    <property type="entry name" value="Cytochrome P450"/>
    <property type="match status" value="1"/>
</dbReference>
<feature type="binding site" description="axial binding residue" evidence="11">
    <location>
        <position position="366"/>
    </location>
    <ligand>
        <name>heme</name>
        <dbReference type="ChEBI" id="CHEBI:30413"/>
    </ligand>
    <ligandPart>
        <name>Fe</name>
        <dbReference type="ChEBI" id="CHEBI:18248"/>
    </ligandPart>
</feature>
<dbReference type="PANTHER" id="PTHR24282:SF255">
    <property type="entry name" value="CYTOCHROME P450 72A11-RELATED"/>
    <property type="match status" value="1"/>
</dbReference>
<dbReference type="PRINTS" id="PR00463">
    <property type="entry name" value="EP450I"/>
</dbReference>
<proteinExistence type="inferred from homology"/>
<protein>
    <recommendedName>
        <fullName evidence="14">Cytochrome P450</fullName>
    </recommendedName>
</protein>
<keyword evidence="6" id="KW-1133">Transmembrane helix</keyword>
<evidence type="ECO:0000313" key="13">
    <source>
        <dbReference type="Proteomes" id="UP001188597"/>
    </source>
</evidence>
<keyword evidence="13" id="KW-1185">Reference proteome</keyword>
<sequence length="407" mass="46852">MDGVKVKQKEAVTVVKCKGKKSCTWFGPTPKVLQGASAYKRAKVKSTTQVVVNGLGSHEGQQWAKHKKIINPAFHQEKLKRYDRQIGEEDFNRGVRGCYLTHHLAVAMRKEEGYFNFRRSKMSLRSRPYNQFTSQVGGILFLQPVKYNLFAKYLPTQKNKRMKEIDREVKSLLKSVVVKKMMAVKGGKGSSDDLLSILLESSYKDVQQHGNKNGGMSMKSIWKNASYSTSLDRRPSQFCSSGLWSYWISILLGKYVLERRFGHNKPDYDGLNRLKIVHMIMYEVLRLYLPVAMLKRRVHKERAQLEEITLPFEVQITLPVMIVHRDRDLWGDDMEEFKPERFSKGVSKETNHQASLFPFGLGSRICIRQSFAMLEAKLALATISQHFSFELSTSYAHPPYNIITMQP</sequence>
<dbReference type="GO" id="GO:0020037">
    <property type="term" value="F:heme binding"/>
    <property type="evidence" value="ECO:0007669"/>
    <property type="project" value="InterPro"/>
</dbReference>
<dbReference type="InterPro" id="IPR001128">
    <property type="entry name" value="Cyt_P450"/>
</dbReference>
<dbReference type="Proteomes" id="UP001188597">
    <property type="component" value="Unassembled WGS sequence"/>
</dbReference>
<accession>A0AA88WMR6</accession>
<evidence type="ECO:0000256" key="7">
    <source>
        <dbReference type="ARBA" id="ARBA00023002"/>
    </source>
</evidence>
<dbReference type="InterPro" id="IPR002401">
    <property type="entry name" value="Cyt_P450_E_grp-I"/>
</dbReference>
<keyword evidence="4" id="KW-0812">Transmembrane</keyword>
<evidence type="ECO:0000256" key="1">
    <source>
        <dbReference type="ARBA" id="ARBA00004370"/>
    </source>
</evidence>
<evidence type="ECO:0000313" key="12">
    <source>
        <dbReference type="EMBL" id="KAK3027833.1"/>
    </source>
</evidence>
<keyword evidence="9" id="KW-0503">Monooxygenase</keyword>
<dbReference type="AlphaFoldDB" id="A0AA88WMR6"/>
<reference evidence="12" key="1">
    <citation type="submission" date="2022-12" db="EMBL/GenBank/DDBJ databases">
        <title>Draft genome assemblies for two species of Escallonia (Escalloniales).</title>
        <authorList>
            <person name="Chanderbali A."/>
            <person name="Dervinis C."/>
            <person name="Anghel I."/>
            <person name="Soltis D."/>
            <person name="Soltis P."/>
            <person name="Zapata F."/>
        </authorList>
    </citation>
    <scope>NUCLEOTIDE SEQUENCE</scope>
    <source>
        <strain evidence="12">UCBG64.0493</strain>
        <tissue evidence="12">Leaf</tissue>
    </source>
</reference>
<dbReference type="GO" id="GO:0016705">
    <property type="term" value="F:oxidoreductase activity, acting on paired donors, with incorporation or reduction of molecular oxygen"/>
    <property type="evidence" value="ECO:0007669"/>
    <property type="project" value="InterPro"/>
</dbReference>